<reference evidence="2 3" key="1">
    <citation type="journal article" date="2021" name="Elife">
        <title>Chloroplast acquisition without the gene transfer in kleptoplastic sea slugs, Plakobranchus ocellatus.</title>
        <authorList>
            <person name="Maeda T."/>
            <person name="Takahashi S."/>
            <person name="Yoshida T."/>
            <person name="Shimamura S."/>
            <person name="Takaki Y."/>
            <person name="Nagai Y."/>
            <person name="Toyoda A."/>
            <person name="Suzuki Y."/>
            <person name="Arimoto A."/>
            <person name="Ishii H."/>
            <person name="Satoh N."/>
            <person name="Nishiyama T."/>
            <person name="Hasebe M."/>
            <person name="Maruyama T."/>
            <person name="Minagawa J."/>
            <person name="Obokata J."/>
            <person name="Shigenobu S."/>
        </authorList>
    </citation>
    <scope>NUCLEOTIDE SEQUENCE [LARGE SCALE GENOMIC DNA]</scope>
</reference>
<feature type="region of interest" description="Disordered" evidence="1">
    <location>
        <begin position="41"/>
        <end position="105"/>
    </location>
</feature>
<dbReference type="Proteomes" id="UP000735302">
    <property type="component" value="Unassembled WGS sequence"/>
</dbReference>
<evidence type="ECO:0000256" key="1">
    <source>
        <dbReference type="SAM" id="MobiDB-lite"/>
    </source>
</evidence>
<sequence>MWNQNPAKVLCDRLLTQPPVSKSGTKTQPKFCVITYSLSHPSQNVEPKPRLTQPSVSKCGTKTQPRSVCDRLLTQPPVSKFGTKTQPSHPSQNVEPKPSQGSVRSLTHSPIRLKLWNQNPAKALCDRLLTQPPVSKCGTNTNPRLCRSAYSLSHASPNVEPKPSQSLCVIAYSPSHPAQSVEPKPSQGCAAVNGSIQAMALASLYSIHPFIYSLIHTVTVIHLSLFPQNWHSLNTRGIGSTAACESALRSAATLLSWVRALQSGP</sequence>
<evidence type="ECO:0000313" key="3">
    <source>
        <dbReference type="Proteomes" id="UP000735302"/>
    </source>
</evidence>
<gene>
    <name evidence="2" type="ORF">PoB_001654600</name>
</gene>
<protein>
    <submittedName>
        <fullName evidence="2">Uncharacterized protein</fullName>
    </submittedName>
</protein>
<proteinExistence type="predicted"/>
<dbReference type="EMBL" id="BLXT01001985">
    <property type="protein sequence ID" value="GFN90040.1"/>
    <property type="molecule type" value="Genomic_DNA"/>
</dbReference>
<keyword evidence="3" id="KW-1185">Reference proteome</keyword>
<dbReference type="AlphaFoldDB" id="A0AAV3Z627"/>
<feature type="compositionally biased region" description="Polar residues" evidence="1">
    <location>
        <begin position="82"/>
        <end position="105"/>
    </location>
</feature>
<feature type="compositionally biased region" description="Polar residues" evidence="1">
    <location>
        <begin position="52"/>
        <end position="66"/>
    </location>
</feature>
<comment type="caution">
    <text evidence="2">The sequence shown here is derived from an EMBL/GenBank/DDBJ whole genome shotgun (WGS) entry which is preliminary data.</text>
</comment>
<evidence type="ECO:0000313" key="2">
    <source>
        <dbReference type="EMBL" id="GFN90040.1"/>
    </source>
</evidence>
<organism evidence="2 3">
    <name type="scientific">Plakobranchus ocellatus</name>
    <dbReference type="NCBI Taxonomy" id="259542"/>
    <lineage>
        <taxon>Eukaryota</taxon>
        <taxon>Metazoa</taxon>
        <taxon>Spiralia</taxon>
        <taxon>Lophotrochozoa</taxon>
        <taxon>Mollusca</taxon>
        <taxon>Gastropoda</taxon>
        <taxon>Heterobranchia</taxon>
        <taxon>Euthyneura</taxon>
        <taxon>Panpulmonata</taxon>
        <taxon>Sacoglossa</taxon>
        <taxon>Placobranchoidea</taxon>
        <taxon>Plakobranchidae</taxon>
        <taxon>Plakobranchus</taxon>
    </lineage>
</organism>
<name>A0AAV3Z627_9GAST</name>
<accession>A0AAV3Z627</accession>